<evidence type="ECO:0000256" key="3">
    <source>
        <dbReference type="ARBA" id="ARBA00022448"/>
    </source>
</evidence>
<dbReference type="Pfam" id="PF11894">
    <property type="entry name" value="Nup192"/>
    <property type="match status" value="1"/>
</dbReference>
<dbReference type="WBParaSite" id="Hba_21200">
    <property type="protein sequence ID" value="Hba_21200"/>
    <property type="gene ID" value="Hba_21200"/>
</dbReference>
<dbReference type="GO" id="GO:0006999">
    <property type="term" value="P:nuclear pore organization"/>
    <property type="evidence" value="ECO:0007669"/>
    <property type="project" value="TreeGrafter"/>
</dbReference>
<dbReference type="GO" id="GO:0017056">
    <property type="term" value="F:structural constituent of nuclear pore"/>
    <property type="evidence" value="ECO:0007669"/>
    <property type="project" value="TreeGrafter"/>
</dbReference>
<dbReference type="PANTHER" id="PTHR31344:SF0">
    <property type="entry name" value="NUCLEAR PORE COMPLEX PROTEIN NUP205"/>
    <property type="match status" value="1"/>
</dbReference>
<evidence type="ECO:0000256" key="1">
    <source>
        <dbReference type="ARBA" id="ARBA00004123"/>
    </source>
</evidence>
<name>A0A1I7XTQ6_HETBA</name>
<dbReference type="GO" id="GO:0044611">
    <property type="term" value="C:nuclear pore inner ring"/>
    <property type="evidence" value="ECO:0007669"/>
    <property type="project" value="TreeGrafter"/>
</dbReference>
<dbReference type="InterPro" id="IPR016024">
    <property type="entry name" value="ARM-type_fold"/>
</dbReference>
<comment type="subcellular location">
    <subcellularLocation>
        <location evidence="1">Nucleus</location>
    </subcellularLocation>
</comment>
<sequence length="883" mass="99113">MWYELYSAQGKSAVDRAKLIPDSEITIDDSKITIDAAICNEAIIISNIFDLSEMDAVELVLSGEGQKMHFDCLNRGLIAVVCYYDVHRLLSVLLNCILGWDRECLQEPLRNFIEENFVQRPIFKHLLQLQSSFNVTNEFHMLMQPNINGLGGTKHQQLLRNVIDEIRETTAECLYALCLWGADQAREFLSDIYPILKGVPLAEKFSAHHLSAWIALIKLTSYQVLSQIEMAIWTFFIANAASLVLSDMVKEIRDETAWSDQSVCGTVQLACAIALRVMAVSPADHLSISVDVDIDRIVDRAIRNMAMQFIRHGIIERLCLTHVCVVDFLLKQLIAHFPAKLMEIERNAEDELCWIDDMVEKEQQVNPSLHYENLLRCISDLYYLHDDPKSSTNLKDCIRELSLAYSSSGSMELCRFMERARQSNHVVHAVAYLDMLRAVCRTQATASFIFDVFARLSNTTDNSAGWDHVMAALRSYERLFRDQRPSSLQFGHLLTVPQQAQAVIPPRELAGLVAWINLARTVAELPVIQDDEAAELFLEERQWAVVDASIGVISSPVPLLLKGALLRLLGALAKKDVSALRIWNSLNVHQICSFAENGALLGLQQELDERECTAKQYDTSIGFVHLMKALLSHSTIPEFAAPYLQYLTKSIVSQLSSRSYSDVSQMWELAEVSLTALLNLINQSHTDAHAVVRREPHISLLVQILNDTPLFRVVCGILLEDCDSYQDPCTGGNRPSEKAVLSAIRLLSSSCGFASFCSTYGSSCYRFRCYPCISTVVTAKPTSTYWSQCLGSYIPIFGASHSLPAALLLRELCSVRPSLQNKMVDLLRSRRLVNSNVRAVRSVLNSAYLRYSVADIIERDINDSDVGRMRGETARVVLEILSG</sequence>
<protein>
    <submittedName>
        <fullName evidence="6">Mediator of RNA polymerase II transcription subunit 5</fullName>
    </submittedName>
</protein>
<dbReference type="InterPro" id="IPR021827">
    <property type="entry name" value="Nup186/Nup192/Nup205"/>
</dbReference>
<comment type="similarity">
    <text evidence="2">Belongs to the NUP186/NUP192/NUP205 family.</text>
</comment>
<keyword evidence="5" id="KW-1185">Reference proteome</keyword>
<keyword evidence="4" id="KW-0539">Nucleus</keyword>
<dbReference type="AlphaFoldDB" id="A0A1I7XTQ6"/>
<organism evidence="5 6">
    <name type="scientific">Heterorhabditis bacteriophora</name>
    <name type="common">Entomopathogenic nematode worm</name>
    <dbReference type="NCBI Taxonomy" id="37862"/>
    <lineage>
        <taxon>Eukaryota</taxon>
        <taxon>Metazoa</taxon>
        <taxon>Ecdysozoa</taxon>
        <taxon>Nematoda</taxon>
        <taxon>Chromadorea</taxon>
        <taxon>Rhabditida</taxon>
        <taxon>Rhabditina</taxon>
        <taxon>Rhabditomorpha</taxon>
        <taxon>Strongyloidea</taxon>
        <taxon>Heterorhabditidae</taxon>
        <taxon>Heterorhabditis</taxon>
    </lineage>
</organism>
<dbReference type="SUPFAM" id="SSF48371">
    <property type="entry name" value="ARM repeat"/>
    <property type="match status" value="1"/>
</dbReference>
<keyword evidence="3" id="KW-0813">Transport</keyword>
<reference evidence="6" key="1">
    <citation type="submission" date="2016-11" db="UniProtKB">
        <authorList>
            <consortium name="WormBaseParasite"/>
        </authorList>
    </citation>
    <scope>IDENTIFICATION</scope>
</reference>
<proteinExistence type="inferred from homology"/>
<evidence type="ECO:0000313" key="5">
    <source>
        <dbReference type="Proteomes" id="UP000095283"/>
    </source>
</evidence>
<dbReference type="Proteomes" id="UP000095283">
    <property type="component" value="Unplaced"/>
</dbReference>
<dbReference type="PANTHER" id="PTHR31344">
    <property type="entry name" value="NUCLEAR PORE COMPLEX PROTEIN NUP205"/>
    <property type="match status" value="1"/>
</dbReference>
<evidence type="ECO:0000256" key="4">
    <source>
        <dbReference type="ARBA" id="ARBA00023242"/>
    </source>
</evidence>
<accession>A0A1I7XTQ6</accession>
<evidence type="ECO:0000313" key="6">
    <source>
        <dbReference type="WBParaSite" id="Hba_21200"/>
    </source>
</evidence>
<evidence type="ECO:0000256" key="2">
    <source>
        <dbReference type="ARBA" id="ARBA00005892"/>
    </source>
</evidence>